<accession>A0A2U2CEV4</accession>
<dbReference type="RefSeq" id="WP_109532515.1">
    <property type="nucleotide sequence ID" value="NZ_QEYD01000003.1"/>
</dbReference>
<dbReference type="CDD" id="cd02965">
    <property type="entry name" value="HyaE"/>
    <property type="match status" value="1"/>
</dbReference>
<proteinExistence type="inferred from homology"/>
<protein>
    <recommendedName>
        <fullName evidence="2">Hydrogenase expression/formation protein</fullName>
    </recommendedName>
</protein>
<organism evidence="3 4">
    <name type="scientific">Pararhodobacter marinus</name>
    <dbReference type="NCBI Taxonomy" id="2184063"/>
    <lineage>
        <taxon>Bacteria</taxon>
        <taxon>Pseudomonadati</taxon>
        <taxon>Pseudomonadota</taxon>
        <taxon>Alphaproteobacteria</taxon>
        <taxon>Rhodobacterales</taxon>
        <taxon>Paracoccaceae</taxon>
        <taxon>Pararhodobacter</taxon>
    </lineage>
</organism>
<dbReference type="PIRSF" id="PIRSF038934">
    <property type="entry name" value="HyaE_HupG"/>
    <property type="match status" value="1"/>
</dbReference>
<reference evidence="3 4" key="1">
    <citation type="submission" date="2018-05" db="EMBL/GenBank/DDBJ databases">
        <title>Pararhodobacter marina sp. nov., isolated from deep-sea water of the Indian Ocean.</title>
        <authorList>
            <person name="Lai Q.Sr."/>
            <person name="Liu X."/>
            <person name="Shao Z."/>
        </authorList>
    </citation>
    <scope>NUCLEOTIDE SEQUENCE [LARGE SCALE GENOMIC DNA]</scope>
    <source>
        <strain evidence="3 4">CIC4N-9</strain>
    </source>
</reference>
<comment type="caution">
    <text evidence="3">The sequence shown here is derived from an EMBL/GenBank/DDBJ whole genome shotgun (WGS) entry which is preliminary data.</text>
</comment>
<dbReference type="OrthoDB" id="6560050at2"/>
<dbReference type="SUPFAM" id="SSF52833">
    <property type="entry name" value="Thioredoxin-like"/>
    <property type="match status" value="1"/>
</dbReference>
<evidence type="ECO:0000256" key="1">
    <source>
        <dbReference type="ARBA" id="ARBA00009004"/>
    </source>
</evidence>
<dbReference type="Proteomes" id="UP000244940">
    <property type="component" value="Unassembled WGS sequence"/>
</dbReference>
<dbReference type="InterPro" id="IPR010893">
    <property type="entry name" value="NiFe-hyd_mat_HyaE"/>
</dbReference>
<evidence type="ECO:0000313" key="4">
    <source>
        <dbReference type="Proteomes" id="UP000244940"/>
    </source>
</evidence>
<dbReference type="AlphaFoldDB" id="A0A2U2CEV4"/>
<dbReference type="InterPro" id="IPR036249">
    <property type="entry name" value="Thioredoxin-like_sf"/>
</dbReference>
<gene>
    <name evidence="3" type="ORF">C4N9_06725</name>
</gene>
<dbReference type="Gene3D" id="3.40.30.10">
    <property type="entry name" value="Glutaredoxin"/>
    <property type="match status" value="1"/>
</dbReference>
<sequence>MGHPLIDRLTTEFGWPRIATEDGFRAFVSAPGAHVLFVPGDAARNLETPDVAVILPELKAAFQHAFDCAVVDDAMEKAIREETKVFKTPSLILYRDGRFLGGIPKVRDWSDYVARLSHYLASSDTTETA</sequence>
<comment type="similarity">
    <text evidence="1 2">Belongs to the HupG/HyaE family.</text>
</comment>
<dbReference type="Pfam" id="PF07449">
    <property type="entry name" value="HyaE"/>
    <property type="match status" value="1"/>
</dbReference>
<evidence type="ECO:0000256" key="2">
    <source>
        <dbReference type="PIRNR" id="PIRNR038934"/>
    </source>
</evidence>
<dbReference type="EMBL" id="QEYD01000003">
    <property type="protein sequence ID" value="PWE30371.1"/>
    <property type="molecule type" value="Genomic_DNA"/>
</dbReference>
<name>A0A2U2CEV4_9RHOB</name>
<evidence type="ECO:0000313" key="3">
    <source>
        <dbReference type="EMBL" id="PWE30371.1"/>
    </source>
</evidence>
<keyword evidence="4" id="KW-1185">Reference proteome</keyword>
<dbReference type="GeneID" id="94364575"/>